<feature type="coiled-coil region" evidence="1">
    <location>
        <begin position="39"/>
        <end position="66"/>
    </location>
</feature>
<reference evidence="2 3" key="1">
    <citation type="journal article" date="2024" name="BMC Biol.">
        <title>Comparative genomics of Ascetosporea gives new insight into the evolutionary basis for animal parasitism in Rhizaria.</title>
        <authorList>
            <person name="Hiltunen Thoren M."/>
            <person name="Onut-Brannstrom I."/>
            <person name="Alfjorden A."/>
            <person name="Peckova H."/>
            <person name="Swords F."/>
            <person name="Hooper C."/>
            <person name="Holzer A.S."/>
            <person name="Bass D."/>
            <person name="Burki F."/>
        </authorList>
    </citation>
    <scope>NUCLEOTIDE SEQUENCE [LARGE SCALE GENOMIC DNA]</scope>
    <source>
        <strain evidence="2">20-A016</strain>
    </source>
</reference>
<evidence type="ECO:0000313" key="2">
    <source>
        <dbReference type="EMBL" id="MES1922394.1"/>
    </source>
</evidence>
<proteinExistence type="predicted"/>
<organism evidence="2 3">
    <name type="scientific">Bonamia ostreae</name>
    <dbReference type="NCBI Taxonomy" id="126728"/>
    <lineage>
        <taxon>Eukaryota</taxon>
        <taxon>Sar</taxon>
        <taxon>Rhizaria</taxon>
        <taxon>Endomyxa</taxon>
        <taxon>Ascetosporea</taxon>
        <taxon>Haplosporida</taxon>
        <taxon>Bonamia</taxon>
    </lineage>
</organism>
<feature type="coiled-coil region" evidence="1">
    <location>
        <begin position="157"/>
        <end position="194"/>
    </location>
</feature>
<keyword evidence="3" id="KW-1185">Reference proteome</keyword>
<gene>
    <name evidence="2" type="ORF">MHBO_003904</name>
</gene>
<dbReference type="Proteomes" id="UP001439008">
    <property type="component" value="Unassembled WGS sequence"/>
</dbReference>
<name>A0ABV2ASD9_9EUKA</name>
<sequence>MQNLAFPMKQDFAKPKSFSEKLKFFILQKPLSLKLSTELQKLETEIYETEKSVEKLENEINDFGKNENNFKQFVEKIEDVSVAEILIRKTAKIEEQKTESEKINRKNKISSICTFVLSKQCSELEEILLSLNNKNAFLYSNRLSIDKSLQSLEERHFRDLKRKIEENDERMAKLKEKQKKVNEFEEKKEKEKMRAENELRFGKVYQILSSALGAVPLNLDENGFRFKTGQNRFFVEVLENGKIFVSLLNENGF</sequence>
<accession>A0ABV2ASD9</accession>
<comment type="caution">
    <text evidence="2">The sequence shown here is derived from an EMBL/GenBank/DDBJ whole genome shotgun (WGS) entry which is preliminary data.</text>
</comment>
<evidence type="ECO:0000256" key="1">
    <source>
        <dbReference type="SAM" id="Coils"/>
    </source>
</evidence>
<protein>
    <submittedName>
        <fullName evidence="2">Uncharacterized protein</fullName>
    </submittedName>
</protein>
<dbReference type="EMBL" id="JBDODL010002717">
    <property type="protein sequence ID" value="MES1922394.1"/>
    <property type="molecule type" value="Genomic_DNA"/>
</dbReference>
<keyword evidence="1" id="KW-0175">Coiled coil</keyword>
<evidence type="ECO:0000313" key="3">
    <source>
        <dbReference type="Proteomes" id="UP001439008"/>
    </source>
</evidence>